<evidence type="ECO:0000313" key="5">
    <source>
        <dbReference type="EMBL" id="SHH74417.1"/>
    </source>
</evidence>
<dbReference type="Pfam" id="PF00583">
    <property type="entry name" value="Acetyltransf_1"/>
    <property type="match status" value="1"/>
</dbReference>
<feature type="domain" description="N-acetyltransferase" evidence="3">
    <location>
        <begin position="3"/>
        <end position="161"/>
    </location>
</feature>
<name>A0A1M5VGQ3_9FLAO</name>
<reference evidence="5" key="1">
    <citation type="submission" date="2016-11" db="EMBL/GenBank/DDBJ databases">
        <authorList>
            <person name="Jaros S."/>
            <person name="Januszkiewicz K."/>
            <person name="Wedrychowicz H."/>
        </authorList>
    </citation>
    <scope>NUCLEOTIDE SEQUENCE [LARGE SCALE GENOMIC DNA]</scope>
    <source>
        <strain evidence="5">DSM 19859</strain>
    </source>
</reference>
<dbReference type="PROSITE" id="PS51186">
    <property type="entry name" value="GNAT"/>
    <property type="match status" value="1"/>
</dbReference>
<dbReference type="CDD" id="cd04301">
    <property type="entry name" value="NAT_SF"/>
    <property type="match status" value="1"/>
</dbReference>
<gene>
    <name evidence="4" type="ORF">DSM01_44</name>
    <name evidence="5" type="ORF">SAMN04487999_0751</name>
</gene>
<dbReference type="Gene3D" id="3.40.630.30">
    <property type="match status" value="1"/>
</dbReference>
<dbReference type="SUPFAM" id="SSF55729">
    <property type="entry name" value="Acyl-CoA N-acyltransferases (Nat)"/>
    <property type="match status" value="1"/>
</dbReference>
<protein>
    <submittedName>
        <fullName evidence="5">Phosphinothricin acetyltransferase</fullName>
    </submittedName>
</protein>
<dbReference type="AlphaFoldDB" id="A0A1M5VGQ3"/>
<dbReference type="EMBL" id="FQXT01000002">
    <property type="protein sequence ID" value="SHH74417.1"/>
    <property type="molecule type" value="Genomic_DNA"/>
</dbReference>
<keyword evidence="7" id="KW-1185">Reference proteome</keyword>
<sequence>MDLLIRPFKPKDYPEVAKIYQAGIDTQIATFETEAPAFAAWDLRFCKACRLVAEVDHKVAGWAALSLVSKREVYRGVAEVTVYVAPQHQNKRIGFQLLDALIQASEQAGFWTLTAHIFPQNKASIHVHQKLGFKLLGVHDKIAQRNGKWQDNALLERRSTKIL</sequence>
<accession>A0A1M5VGQ3</accession>
<reference evidence="6" key="2">
    <citation type="submission" date="2016-11" db="EMBL/GenBank/DDBJ databases">
        <authorList>
            <person name="Varghese N."/>
            <person name="Submissions S."/>
        </authorList>
    </citation>
    <scope>NUCLEOTIDE SEQUENCE [LARGE SCALE GENOMIC DNA]</scope>
    <source>
        <strain evidence="6">DSM 19859</strain>
    </source>
</reference>
<proteinExistence type="predicted"/>
<dbReference type="InterPro" id="IPR016181">
    <property type="entry name" value="Acyl_CoA_acyltransferase"/>
</dbReference>
<evidence type="ECO:0000256" key="1">
    <source>
        <dbReference type="ARBA" id="ARBA00022679"/>
    </source>
</evidence>
<keyword evidence="2" id="KW-0012">Acyltransferase</keyword>
<reference evidence="4 7" key="3">
    <citation type="submission" date="2018-07" db="EMBL/GenBank/DDBJ databases">
        <title>Leeuwenhoekiella genomics.</title>
        <authorList>
            <person name="Tahon G."/>
            <person name="Willems A."/>
        </authorList>
    </citation>
    <scope>NUCLEOTIDE SEQUENCE [LARGE SCALE GENOMIC DNA]</scope>
    <source>
        <strain evidence="4 7">LMG 24856</strain>
    </source>
</reference>
<evidence type="ECO:0000256" key="2">
    <source>
        <dbReference type="ARBA" id="ARBA00023315"/>
    </source>
</evidence>
<organism evidence="5 6">
    <name type="scientific">Leeuwenhoekiella palythoae</name>
    <dbReference type="NCBI Taxonomy" id="573501"/>
    <lineage>
        <taxon>Bacteria</taxon>
        <taxon>Pseudomonadati</taxon>
        <taxon>Bacteroidota</taxon>
        <taxon>Flavobacteriia</taxon>
        <taxon>Flavobacteriales</taxon>
        <taxon>Flavobacteriaceae</taxon>
        <taxon>Leeuwenhoekiella</taxon>
    </lineage>
</organism>
<evidence type="ECO:0000313" key="7">
    <source>
        <dbReference type="Proteomes" id="UP000290037"/>
    </source>
</evidence>
<evidence type="ECO:0000313" key="4">
    <source>
        <dbReference type="EMBL" id="RXG30909.1"/>
    </source>
</evidence>
<dbReference type="PANTHER" id="PTHR43072:SF23">
    <property type="entry name" value="UPF0039 PROTEIN C11D3.02C"/>
    <property type="match status" value="1"/>
</dbReference>
<dbReference type="EMBL" id="QOVN01000001">
    <property type="protein sequence ID" value="RXG30909.1"/>
    <property type="molecule type" value="Genomic_DNA"/>
</dbReference>
<dbReference type="Proteomes" id="UP000290037">
    <property type="component" value="Unassembled WGS sequence"/>
</dbReference>
<dbReference type="Proteomes" id="UP000184240">
    <property type="component" value="Unassembled WGS sequence"/>
</dbReference>
<evidence type="ECO:0000259" key="3">
    <source>
        <dbReference type="PROSITE" id="PS51186"/>
    </source>
</evidence>
<dbReference type="RefSeq" id="WP_072980583.1">
    <property type="nucleotide sequence ID" value="NZ_FQXT01000002.1"/>
</dbReference>
<dbReference type="GO" id="GO:0016747">
    <property type="term" value="F:acyltransferase activity, transferring groups other than amino-acyl groups"/>
    <property type="evidence" value="ECO:0007669"/>
    <property type="project" value="InterPro"/>
</dbReference>
<dbReference type="OrthoDB" id="9799096at2"/>
<dbReference type="PANTHER" id="PTHR43072">
    <property type="entry name" value="N-ACETYLTRANSFERASE"/>
    <property type="match status" value="1"/>
</dbReference>
<dbReference type="InterPro" id="IPR000182">
    <property type="entry name" value="GNAT_dom"/>
</dbReference>
<keyword evidence="1 5" id="KW-0808">Transferase</keyword>
<dbReference type="STRING" id="573501.SAMN04487999_0751"/>
<evidence type="ECO:0000313" key="6">
    <source>
        <dbReference type="Proteomes" id="UP000184240"/>
    </source>
</evidence>